<organism evidence="1 2">
    <name type="scientific">Cricetulus griseus</name>
    <name type="common">Chinese hamster</name>
    <name type="synonym">Cricetulus barabensis griseus</name>
    <dbReference type="NCBI Taxonomy" id="10029"/>
    <lineage>
        <taxon>Eukaryota</taxon>
        <taxon>Metazoa</taxon>
        <taxon>Chordata</taxon>
        <taxon>Craniata</taxon>
        <taxon>Vertebrata</taxon>
        <taxon>Euteleostomi</taxon>
        <taxon>Mammalia</taxon>
        <taxon>Eutheria</taxon>
        <taxon>Euarchontoglires</taxon>
        <taxon>Glires</taxon>
        <taxon>Rodentia</taxon>
        <taxon>Myomorpha</taxon>
        <taxon>Muroidea</taxon>
        <taxon>Cricetidae</taxon>
        <taxon>Cricetinae</taxon>
        <taxon>Cricetulus</taxon>
    </lineage>
</organism>
<accession>G3HRB1</accession>
<name>G3HRB1_CRIGR</name>
<proteinExistence type="predicted"/>
<sequence>MNTVMEIEVTEGREGEEGRISIGKKHCLKSNLQRIEVIMNDLIPLEFHGASNDEPQALKLV</sequence>
<reference evidence="2" key="1">
    <citation type="journal article" date="2011" name="Nat. Biotechnol.">
        <title>The genomic sequence of the Chinese hamster ovary (CHO)-K1 cell line.</title>
        <authorList>
            <person name="Xu X."/>
            <person name="Nagarajan H."/>
            <person name="Lewis N.E."/>
            <person name="Pan S."/>
            <person name="Cai Z."/>
            <person name="Liu X."/>
            <person name="Chen W."/>
            <person name="Xie M."/>
            <person name="Wang W."/>
            <person name="Hammond S."/>
            <person name="Andersen M.R."/>
            <person name="Neff N."/>
            <person name="Passarelli B."/>
            <person name="Koh W."/>
            <person name="Fan H.C."/>
            <person name="Wang J."/>
            <person name="Gui Y."/>
            <person name="Lee K.H."/>
            <person name="Betenbaugh M.J."/>
            <person name="Quake S.R."/>
            <person name="Famili I."/>
            <person name="Palsson B.O."/>
            <person name="Wang J."/>
        </authorList>
    </citation>
    <scope>NUCLEOTIDE SEQUENCE [LARGE SCALE GENOMIC DNA]</scope>
    <source>
        <strain evidence="2">CHO K1 cell line</strain>
    </source>
</reference>
<dbReference type="EMBL" id="JH000633">
    <property type="protein sequence ID" value="EGW11299.1"/>
    <property type="molecule type" value="Genomic_DNA"/>
</dbReference>
<gene>
    <name evidence="1" type="ORF">I79_013376</name>
</gene>
<dbReference type="Proteomes" id="UP000001075">
    <property type="component" value="Unassembled WGS sequence"/>
</dbReference>
<evidence type="ECO:0000313" key="2">
    <source>
        <dbReference type="Proteomes" id="UP000001075"/>
    </source>
</evidence>
<evidence type="ECO:0000313" key="1">
    <source>
        <dbReference type="EMBL" id="EGW11299.1"/>
    </source>
</evidence>
<dbReference type="InParanoid" id="G3HRB1"/>
<dbReference type="AlphaFoldDB" id="G3HRB1"/>
<protein>
    <submittedName>
        <fullName evidence="1">Uncharacterized protein</fullName>
    </submittedName>
</protein>